<keyword evidence="2" id="KW-0418">Kinase</keyword>
<evidence type="ECO:0000256" key="2">
    <source>
        <dbReference type="ARBA" id="ARBA00022777"/>
    </source>
</evidence>
<name>A0A1J5QW67_9ZZZZ</name>
<evidence type="ECO:0000259" key="3">
    <source>
        <dbReference type="Pfam" id="PF07804"/>
    </source>
</evidence>
<dbReference type="GO" id="GO:0005829">
    <property type="term" value="C:cytosol"/>
    <property type="evidence" value="ECO:0007669"/>
    <property type="project" value="TreeGrafter"/>
</dbReference>
<dbReference type="InterPro" id="IPR052028">
    <property type="entry name" value="HipA_Ser/Thr_kinase"/>
</dbReference>
<protein>
    <submittedName>
        <fullName evidence="4">Putative DNA-binding transcriptional regulator</fullName>
    </submittedName>
</protein>
<evidence type="ECO:0000256" key="1">
    <source>
        <dbReference type="ARBA" id="ARBA00022679"/>
    </source>
</evidence>
<organism evidence="4">
    <name type="scientific">mine drainage metagenome</name>
    <dbReference type="NCBI Taxonomy" id="410659"/>
    <lineage>
        <taxon>unclassified sequences</taxon>
        <taxon>metagenomes</taxon>
        <taxon>ecological metagenomes</taxon>
    </lineage>
</organism>
<reference evidence="4" key="1">
    <citation type="submission" date="2016-10" db="EMBL/GenBank/DDBJ databases">
        <title>Sequence of Gallionella enrichment culture.</title>
        <authorList>
            <person name="Poehlein A."/>
            <person name="Muehling M."/>
            <person name="Daniel R."/>
        </authorList>
    </citation>
    <scope>NUCLEOTIDE SEQUENCE</scope>
</reference>
<keyword evidence="4" id="KW-0238">DNA-binding</keyword>
<dbReference type="AlphaFoldDB" id="A0A1J5QW67"/>
<dbReference type="GO" id="GO:0003677">
    <property type="term" value="F:DNA binding"/>
    <property type="evidence" value="ECO:0007669"/>
    <property type="project" value="UniProtKB-KW"/>
</dbReference>
<gene>
    <name evidence="4" type="ORF">GALL_302150</name>
</gene>
<dbReference type="EMBL" id="MLJW01000397">
    <property type="protein sequence ID" value="OIQ87918.1"/>
    <property type="molecule type" value="Genomic_DNA"/>
</dbReference>
<feature type="domain" description="HipA-like C-terminal" evidence="3">
    <location>
        <begin position="176"/>
        <end position="388"/>
    </location>
</feature>
<dbReference type="Gene3D" id="1.10.1070.20">
    <property type="match status" value="1"/>
</dbReference>
<sequence length="427" mass="47318">MSDTEIEIHADLGGTPHLVGTLRVMVRSGRNRATFTYDDGWEKVNGHFSLEPAMMVGKGVFALDKGREMFASIGDSAPDTWGRRLMQRMERRNARKEGRTVRTLTEADYLLGVADIARLGALRFRRVGQDVFQSPLRSGYGVPPFLELPRLLSVTERVLRDEETDDDLLLLFAPGSSLGGARPKASVADKDGHLAIAKFPRDDDDYSIETWEDVALRLADMARIRTAGHRLEQVAGKPVMLSRRFDRDDAGRRIPFLSAMSMLNAVDGERGSYPELVEALRTYGSDTDADAAELFRRMVFNILVSNVDDHLRNHGFLWAGENGWRLSPAYDLNPVPADVKAHILSTNISLDEGTCSIELARESAGYFGLAQANADSIIREVAAATEQWKTVAAALHVKPSEIERMETAFDHDELRLALNAGSVRPVP</sequence>
<dbReference type="PANTHER" id="PTHR37419">
    <property type="entry name" value="SERINE/THREONINE-PROTEIN KINASE TOXIN HIPA"/>
    <property type="match status" value="1"/>
</dbReference>
<keyword evidence="1" id="KW-0808">Transferase</keyword>
<accession>A0A1J5QW67</accession>
<comment type="caution">
    <text evidence="4">The sequence shown here is derived from an EMBL/GenBank/DDBJ whole genome shotgun (WGS) entry which is preliminary data.</text>
</comment>
<dbReference type="GO" id="GO:0004674">
    <property type="term" value="F:protein serine/threonine kinase activity"/>
    <property type="evidence" value="ECO:0007669"/>
    <property type="project" value="TreeGrafter"/>
</dbReference>
<dbReference type="InterPro" id="IPR012893">
    <property type="entry name" value="HipA-like_C"/>
</dbReference>
<dbReference type="PANTHER" id="PTHR37419:SF8">
    <property type="entry name" value="TOXIN YJJJ"/>
    <property type="match status" value="1"/>
</dbReference>
<proteinExistence type="predicted"/>
<dbReference type="Pfam" id="PF07804">
    <property type="entry name" value="HipA_C"/>
    <property type="match status" value="1"/>
</dbReference>
<evidence type="ECO:0000313" key="4">
    <source>
        <dbReference type="EMBL" id="OIQ87918.1"/>
    </source>
</evidence>